<dbReference type="SMART" id="SM01142">
    <property type="entry name" value="DSHCT"/>
    <property type="match status" value="1"/>
</dbReference>
<dbReference type="Pfam" id="PF00270">
    <property type="entry name" value="DEAD"/>
    <property type="match status" value="1"/>
</dbReference>
<dbReference type="InterPro" id="IPR050699">
    <property type="entry name" value="RNA-DNA_Helicase"/>
</dbReference>
<dbReference type="SMART" id="SM00487">
    <property type="entry name" value="DEXDc"/>
    <property type="match status" value="1"/>
</dbReference>
<protein>
    <submittedName>
        <fullName evidence="9">DEAD/DEAH box helicase</fullName>
    </submittedName>
</protein>
<dbReference type="GO" id="GO:0003676">
    <property type="term" value="F:nucleic acid binding"/>
    <property type="evidence" value="ECO:0007669"/>
    <property type="project" value="InterPro"/>
</dbReference>
<evidence type="ECO:0000256" key="2">
    <source>
        <dbReference type="ARBA" id="ARBA00022801"/>
    </source>
</evidence>
<feature type="compositionally biased region" description="Acidic residues" evidence="6">
    <location>
        <begin position="901"/>
        <end position="915"/>
    </location>
</feature>
<evidence type="ECO:0000256" key="4">
    <source>
        <dbReference type="ARBA" id="ARBA00022840"/>
    </source>
</evidence>
<evidence type="ECO:0000313" key="9">
    <source>
        <dbReference type="EMBL" id="MBK9298307.1"/>
    </source>
</evidence>
<evidence type="ECO:0000256" key="1">
    <source>
        <dbReference type="ARBA" id="ARBA00022741"/>
    </source>
</evidence>
<evidence type="ECO:0000256" key="3">
    <source>
        <dbReference type="ARBA" id="ARBA00022806"/>
    </source>
</evidence>
<dbReference type="GO" id="GO:0004386">
    <property type="term" value="F:helicase activity"/>
    <property type="evidence" value="ECO:0007669"/>
    <property type="project" value="UniProtKB-KW"/>
</dbReference>
<dbReference type="Pfam" id="PF26090">
    <property type="entry name" value="SH3_HelY"/>
    <property type="match status" value="1"/>
</dbReference>
<evidence type="ECO:0000259" key="8">
    <source>
        <dbReference type="PROSITE" id="PS51194"/>
    </source>
</evidence>
<gene>
    <name evidence="9" type="ORF">IPN02_15995</name>
</gene>
<keyword evidence="4" id="KW-0067">ATP-binding</keyword>
<feature type="region of interest" description="Disordered" evidence="6">
    <location>
        <begin position="613"/>
        <end position="677"/>
    </location>
</feature>
<comment type="caution">
    <text evidence="9">The sequence shown here is derived from an EMBL/GenBank/DDBJ whole genome shotgun (WGS) entry which is preliminary data.</text>
</comment>
<reference evidence="9 10" key="1">
    <citation type="submission" date="2020-10" db="EMBL/GenBank/DDBJ databases">
        <title>Connecting structure to function with the recovery of over 1000 high-quality activated sludge metagenome-assembled genomes encoding full-length rRNA genes using long-read sequencing.</title>
        <authorList>
            <person name="Singleton C.M."/>
            <person name="Petriglieri F."/>
            <person name="Kristensen J.M."/>
            <person name="Kirkegaard R.H."/>
            <person name="Michaelsen T.Y."/>
            <person name="Andersen M.H."/>
            <person name="Karst S.M."/>
            <person name="Dueholm M.S."/>
            <person name="Nielsen P.H."/>
            <person name="Albertsen M."/>
        </authorList>
    </citation>
    <scope>NUCLEOTIDE SEQUENCE [LARGE SCALE GENOMIC DNA]</scope>
    <source>
        <strain evidence="9">Lyne_18-Q3-R50-59_MAXAC.006</strain>
    </source>
</reference>
<dbReference type="InterPro" id="IPR001650">
    <property type="entry name" value="Helicase_C-like"/>
</dbReference>
<dbReference type="PANTHER" id="PTHR12131:SF1">
    <property type="entry name" value="ATP-DEPENDENT RNA HELICASE SUPV3L1, MITOCHONDRIAL-RELATED"/>
    <property type="match status" value="1"/>
</dbReference>
<sequence length="924" mass="100578">MSDAGDPIVPDEFQLRAIEAIDDGESVLVAAPTGAGKTFVAEHAIDRALAQGRRAFYTTPIKALSNQKFRDFSARWGAGRVGLLTGDNAVNGSADLIVMTTEVLRNMIYVTSPNLAGLGVVVMDEVHYLADPQRGPTWEEVIIHAPAGAQLVGLSATVSNSEQLGEWIRALRGPTRTVIEHERPVELRPLYLVADRSAPEDHLLPLLVDGRPNPEGHRFDAAPNTGHRGPGGQRRRRGRFAMPRKVETVERLDAEGLLPAIWFIFSRNGCDEAMAACRDAGVRLTSQEDRALIRTIAETHTASLSAADLKVLRYDRWVAALEAGVAAHHAGMVPAFKEAVEEAFTLGLIKVVFATETLALGINMPARTVVIDKLTKYTGDGHDFLTPAQFTQLTGRAGRRGIDELGFAVVAWSPFVTFDQAAALAGSREYPLNSAFHPTYNMVVNLVARYQRDEALGVLQRSFAQFQADADLVRLRARLDRLEERIAGAEQRATCELGDVVEYAAITAAERAATPARPGAVRRPDGDTDLVVSEAVGDLVPGEVIEHPVGGEPVVVLSVAHRSRNRVRLRVSDVGGKPERLTHMDFVGEPVVVGRVDLPVPYRPETDRFAEEAGLALRRRNPRRRSSKKQRLGLGDEGGTTHEGRSAMPSSTAPPSPPSLASAVPDRPRAEEHPVAGCPHAEDHLAGLEEATTLKRDAEALRRRIAGRNTALEQGLIARLAVLEARGYLEGWQLTQRGRRLARLYHEADLVITHAMETGLFDGLDAPELAGLISTFTYEHRSSEPPPEPRFPNSTLRRRFSQIERAARQVNEAEEAAGLPLSRSPDPGMVEVAYSWVAGAGLADVVGEDLSGGDFVRWIRQLIDLTRQIADVTDRHALAATARTAVDGLHRGVVSTMTDLEFDDDPVVDDDDDAPDSAGERPRR</sequence>
<dbReference type="InterPro" id="IPR014001">
    <property type="entry name" value="Helicase_ATP-bd"/>
</dbReference>
<accession>A0A936NDF9</accession>
<evidence type="ECO:0000313" key="10">
    <source>
        <dbReference type="Proteomes" id="UP000727993"/>
    </source>
</evidence>
<dbReference type="PROSITE" id="PS51194">
    <property type="entry name" value="HELICASE_CTER"/>
    <property type="match status" value="1"/>
</dbReference>
<name>A0A936NDF9_9ACTN</name>
<dbReference type="Gene3D" id="1.10.3380.30">
    <property type="match status" value="1"/>
</dbReference>
<keyword evidence="2" id="KW-0378">Hydrolase</keyword>
<feature type="domain" description="Helicase ATP-binding" evidence="7">
    <location>
        <begin position="18"/>
        <end position="176"/>
    </location>
</feature>
<dbReference type="EMBL" id="JADJZA010000008">
    <property type="protein sequence ID" value="MBK9298307.1"/>
    <property type="molecule type" value="Genomic_DNA"/>
</dbReference>
<feature type="compositionally biased region" description="Basic and acidic residues" evidence="6">
    <location>
        <begin position="666"/>
        <end position="677"/>
    </location>
</feature>
<keyword evidence="5" id="KW-0175">Coiled coil</keyword>
<dbReference type="InterPro" id="IPR011545">
    <property type="entry name" value="DEAD/DEAH_box_helicase_dom"/>
</dbReference>
<evidence type="ECO:0000256" key="5">
    <source>
        <dbReference type="SAM" id="Coils"/>
    </source>
</evidence>
<dbReference type="GO" id="GO:0055087">
    <property type="term" value="C:Ski complex"/>
    <property type="evidence" value="ECO:0007669"/>
    <property type="project" value="TreeGrafter"/>
</dbReference>
<dbReference type="GO" id="GO:0016787">
    <property type="term" value="F:hydrolase activity"/>
    <property type="evidence" value="ECO:0007669"/>
    <property type="project" value="UniProtKB-KW"/>
</dbReference>
<dbReference type="Pfam" id="PF08148">
    <property type="entry name" value="DSHCT"/>
    <property type="match status" value="1"/>
</dbReference>
<proteinExistence type="predicted"/>
<feature type="compositionally biased region" description="Basic residues" evidence="6">
    <location>
        <begin position="617"/>
        <end position="631"/>
    </location>
</feature>
<dbReference type="CDD" id="cd18795">
    <property type="entry name" value="SF2_C_Ski2"/>
    <property type="match status" value="1"/>
</dbReference>
<organism evidence="9 10">
    <name type="scientific">Candidatus Neomicrothrix subdominans</name>
    <dbReference type="NCBI Taxonomy" id="2954438"/>
    <lineage>
        <taxon>Bacteria</taxon>
        <taxon>Bacillati</taxon>
        <taxon>Actinomycetota</taxon>
        <taxon>Acidimicrobiia</taxon>
        <taxon>Acidimicrobiales</taxon>
        <taxon>Microthrixaceae</taxon>
        <taxon>Candidatus Neomicrothrix</taxon>
    </lineage>
</organism>
<feature type="region of interest" description="Disordered" evidence="6">
    <location>
        <begin position="214"/>
        <end position="238"/>
    </location>
</feature>
<evidence type="ECO:0000259" key="7">
    <source>
        <dbReference type="PROSITE" id="PS51192"/>
    </source>
</evidence>
<keyword evidence="3 9" id="KW-0347">Helicase</keyword>
<dbReference type="GO" id="GO:0005524">
    <property type="term" value="F:ATP binding"/>
    <property type="evidence" value="ECO:0007669"/>
    <property type="project" value="UniProtKB-KW"/>
</dbReference>
<evidence type="ECO:0000256" key="6">
    <source>
        <dbReference type="SAM" id="MobiDB-lite"/>
    </source>
</evidence>
<dbReference type="InterPro" id="IPR012961">
    <property type="entry name" value="Ski2/MTR4_C"/>
</dbReference>
<keyword evidence="1" id="KW-0547">Nucleotide-binding</keyword>
<dbReference type="SUPFAM" id="SSF52540">
    <property type="entry name" value="P-loop containing nucleoside triphosphate hydrolases"/>
    <property type="match status" value="1"/>
</dbReference>
<dbReference type="Pfam" id="PF00271">
    <property type="entry name" value="Helicase_C"/>
    <property type="match status" value="1"/>
</dbReference>
<dbReference type="InterPro" id="IPR058621">
    <property type="entry name" value="SH3_HelY"/>
</dbReference>
<dbReference type="GO" id="GO:0070478">
    <property type="term" value="P:nuclear-transcribed mRNA catabolic process, 3'-5' exonucleolytic nonsense-mediated decay"/>
    <property type="evidence" value="ECO:0007669"/>
    <property type="project" value="TreeGrafter"/>
</dbReference>
<dbReference type="AlphaFoldDB" id="A0A936NDF9"/>
<dbReference type="Proteomes" id="UP000727993">
    <property type="component" value="Unassembled WGS sequence"/>
</dbReference>
<feature type="coiled-coil region" evidence="5">
    <location>
        <begin position="465"/>
        <end position="499"/>
    </location>
</feature>
<dbReference type="SMART" id="SM00490">
    <property type="entry name" value="HELICc"/>
    <property type="match status" value="1"/>
</dbReference>
<dbReference type="Gene3D" id="3.40.50.300">
    <property type="entry name" value="P-loop containing nucleotide triphosphate hydrolases"/>
    <property type="match status" value="2"/>
</dbReference>
<dbReference type="InterPro" id="IPR027417">
    <property type="entry name" value="P-loop_NTPase"/>
</dbReference>
<dbReference type="PROSITE" id="PS51192">
    <property type="entry name" value="HELICASE_ATP_BIND_1"/>
    <property type="match status" value="1"/>
</dbReference>
<feature type="region of interest" description="Disordered" evidence="6">
    <location>
        <begin position="901"/>
        <end position="924"/>
    </location>
</feature>
<dbReference type="PANTHER" id="PTHR12131">
    <property type="entry name" value="ATP-DEPENDENT RNA AND DNA HELICASE"/>
    <property type="match status" value="1"/>
</dbReference>
<feature type="domain" description="Helicase C-terminal" evidence="8">
    <location>
        <begin position="276"/>
        <end position="447"/>
    </location>
</feature>